<proteinExistence type="inferred from homology"/>
<keyword evidence="7" id="KW-1185">Reference proteome</keyword>
<dbReference type="AlphaFoldDB" id="A0A433Q7Z7"/>
<dbReference type="EMBL" id="RBNJ01011706">
    <property type="protein sequence ID" value="RUS25900.1"/>
    <property type="molecule type" value="Genomic_DNA"/>
</dbReference>
<evidence type="ECO:0000256" key="4">
    <source>
        <dbReference type="ARBA" id="ARBA00022840"/>
    </source>
</evidence>
<evidence type="ECO:0000313" key="6">
    <source>
        <dbReference type="EMBL" id="RUS25900.1"/>
    </source>
</evidence>
<evidence type="ECO:0000256" key="2">
    <source>
        <dbReference type="ARBA" id="ARBA00009726"/>
    </source>
</evidence>
<dbReference type="GO" id="GO:0042626">
    <property type="term" value="F:ATPase-coupled transmembrane transporter activity"/>
    <property type="evidence" value="ECO:0007669"/>
    <property type="project" value="TreeGrafter"/>
</dbReference>
<dbReference type="InterPro" id="IPR050173">
    <property type="entry name" value="ABC_transporter_C-like"/>
</dbReference>
<organism evidence="6 7">
    <name type="scientific">Jimgerdemannia flammicorona</name>
    <dbReference type="NCBI Taxonomy" id="994334"/>
    <lineage>
        <taxon>Eukaryota</taxon>
        <taxon>Fungi</taxon>
        <taxon>Fungi incertae sedis</taxon>
        <taxon>Mucoromycota</taxon>
        <taxon>Mucoromycotina</taxon>
        <taxon>Endogonomycetes</taxon>
        <taxon>Endogonales</taxon>
        <taxon>Endogonaceae</taxon>
        <taxon>Jimgerdemannia</taxon>
    </lineage>
</organism>
<dbReference type="GO" id="GO:0005524">
    <property type="term" value="F:ATP binding"/>
    <property type="evidence" value="ECO:0007669"/>
    <property type="project" value="UniProtKB-KW"/>
</dbReference>
<dbReference type="PANTHER" id="PTHR24223:SF456">
    <property type="entry name" value="MULTIDRUG RESISTANCE-ASSOCIATED PROTEIN LETHAL(2)03659"/>
    <property type="match status" value="1"/>
</dbReference>
<accession>A0A433Q7Z7</accession>
<dbReference type="Pfam" id="PF00005">
    <property type="entry name" value="ABC_tran"/>
    <property type="match status" value="1"/>
</dbReference>
<gene>
    <name evidence="6" type="ORF">BC938DRAFT_471492</name>
</gene>
<comment type="similarity">
    <text evidence="2">Belongs to the ABC transporter superfamily. ABCC family. Conjugate transporter (TC 3.A.1.208) subfamily.</text>
</comment>
<feature type="domain" description="ABC transporter" evidence="5">
    <location>
        <begin position="22"/>
        <end position="139"/>
    </location>
</feature>
<dbReference type="InterPro" id="IPR003439">
    <property type="entry name" value="ABC_transporter-like_ATP-bd"/>
</dbReference>
<dbReference type="GO" id="GO:0016020">
    <property type="term" value="C:membrane"/>
    <property type="evidence" value="ECO:0007669"/>
    <property type="project" value="UniProtKB-SubCell"/>
</dbReference>
<name>A0A433Q7Z7_9FUNG</name>
<dbReference type="GO" id="GO:0016887">
    <property type="term" value="F:ATP hydrolysis activity"/>
    <property type="evidence" value="ECO:0007669"/>
    <property type="project" value="InterPro"/>
</dbReference>
<dbReference type="PANTHER" id="PTHR24223">
    <property type="entry name" value="ATP-BINDING CASSETTE SUB-FAMILY C"/>
    <property type="match status" value="1"/>
</dbReference>
<evidence type="ECO:0000256" key="1">
    <source>
        <dbReference type="ARBA" id="ARBA00004141"/>
    </source>
</evidence>
<evidence type="ECO:0000313" key="7">
    <source>
        <dbReference type="Proteomes" id="UP000274822"/>
    </source>
</evidence>
<reference evidence="6 7" key="1">
    <citation type="journal article" date="2018" name="New Phytol.">
        <title>Phylogenomics of Endogonaceae and evolution of mycorrhizas within Mucoromycota.</title>
        <authorList>
            <person name="Chang Y."/>
            <person name="Desiro A."/>
            <person name="Na H."/>
            <person name="Sandor L."/>
            <person name="Lipzen A."/>
            <person name="Clum A."/>
            <person name="Barry K."/>
            <person name="Grigoriev I.V."/>
            <person name="Martin F.M."/>
            <person name="Stajich J.E."/>
            <person name="Smith M.E."/>
            <person name="Bonito G."/>
            <person name="Spatafora J.W."/>
        </authorList>
    </citation>
    <scope>NUCLEOTIDE SEQUENCE [LARGE SCALE GENOMIC DNA]</scope>
    <source>
        <strain evidence="6 7">AD002</strain>
    </source>
</reference>
<keyword evidence="4 6" id="KW-0067">ATP-binding</keyword>
<evidence type="ECO:0000256" key="3">
    <source>
        <dbReference type="ARBA" id="ARBA00022741"/>
    </source>
</evidence>
<protein>
    <submittedName>
        <fullName evidence="6">ATP-binding-cassette multidrug transporter</fullName>
    </submittedName>
</protein>
<dbReference type="InterPro" id="IPR027417">
    <property type="entry name" value="P-loop_NTPase"/>
</dbReference>
<keyword evidence="3" id="KW-0547">Nucleotide-binding</keyword>
<evidence type="ECO:0000259" key="5">
    <source>
        <dbReference type="Pfam" id="PF00005"/>
    </source>
</evidence>
<comment type="caution">
    <text evidence="6">The sequence shown here is derived from an EMBL/GenBank/DDBJ whole genome shotgun (WGS) entry which is preliminary data.</text>
</comment>
<comment type="subcellular location">
    <subcellularLocation>
        <location evidence="1">Membrane</location>
        <topology evidence="1">Multi-pass membrane protein</topology>
    </subcellularLocation>
</comment>
<dbReference type="SUPFAM" id="SSF52540">
    <property type="entry name" value="P-loop containing nucleoside triphosphate hydrolases"/>
    <property type="match status" value="1"/>
</dbReference>
<sequence>MAACWRNCGQGFGDVVCTGKSFEPTKGRIIIDGVDIHKIGLEDLRSRLTIILQDPVLFSGILCSNLDPFDQHNDAALWTALKCSHLIEEGGSATKQFASLDSPVYENGSNFSQGQHQLIMLTRVLVKHSKLIVMDEATSSVDFDTDHKIQQMICNEFIDSSLLCIAHRI</sequence>
<dbReference type="Gene3D" id="3.40.50.300">
    <property type="entry name" value="P-loop containing nucleotide triphosphate hydrolases"/>
    <property type="match status" value="1"/>
</dbReference>
<dbReference type="Proteomes" id="UP000274822">
    <property type="component" value="Unassembled WGS sequence"/>
</dbReference>